<sequence>MNSLAINTDRPIASRVYVTEDTLTVDLEDGRTIAVPIEWFPRLVYATPDERGDWRLIGRGEGIHWPALDEDISVAGLLAGIPSRESQQSLKRWLAARAASESA</sequence>
<name>A0ABS1CG69_9GAMM</name>
<dbReference type="Gene3D" id="3.30.2020.40">
    <property type="entry name" value="Uncharacterised protein PF10387, DUF2442"/>
    <property type="match status" value="1"/>
</dbReference>
<evidence type="ECO:0000313" key="1">
    <source>
        <dbReference type="EMBL" id="MBK1630837.1"/>
    </source>
</evidence>
<accession>A0ABS1CG69</accession>
<organism evidence="1 2">
    <name type="scientific">Thiohalocapsa halophila</name>
    <dbReference type="NCBI Taxonomy" id="69359"/>
    <lineage>
        <taxon>Bacteria</taxon>
        <taxon>Pseudomonadati</taxon>
        <taxon>Pseudomonadota</taxon>
        <taxon>Gammaproteobacteria</taxon>
        <taxon>Chromatiales</taxon>
        <taxon>Chromatiaceae</taxon>
        <taxon>Thiohalocapsa</taxon>
    </lineage>
</organism>
<evidence type="ECO:0000313" key="2">
    <source>
        <dbReference type="Proteomes" id="UP000748752"/>
    </source>
</evidence>
<reference evidence="1 2" key="1">
    <citation type="journal article" date="2020" name="Microorganisms">
        <title>Osmotic Adaptation and Compatible Solute Biosynthesis of Phototrophic Bacteria as Revealed from Genome Analyses.</title>
        <authorList>
            <person name="Imhoff J.F."/>
            <person name="Rahn T."/>
            <person name="Kunzel S."/>
            <person name="Keller A."/>
            <person name="Neulinger S.C."/>
        </authorList>
    </citation>
    <scope>NUCLEOTIDE SEQUENCE [LARGE SCALE GENOMIC DNA]</scope>
    <source>
        <strain evidence="1 2">DSM 6210</strain>
    </source>
</reference>
<proteinExistence type="predicted"/>
<evidence type="ECO:0008006" key="3">
    <source>
        <dbReference type="Google" id="ProtNLM"/>
    </source>
</evidence>
<dbReference type="Pfam" id="PF10387">
    <property type="entry name" value="DUF2442"/>
    <property type="match status" value="1"/>
</dbReference>
<dbReference type="Proteomes" id="UP000748752">
    <property type="component" value="Unassembled WGS sequence"/>
</dbReference>
<protein>
    <recommendedName>
        <fullName evidence="3">DUF2442 domain-containing protein</fullName>
    </recommendedName>
</protein>
<gene>
    <name evidence="1" type="ORF">CKO31_08790</name>
</gene>
<dbReference type="EMBL" id="NRRV01000017">
    <property type="protein sequence ID" value="MBK1630837.1"/>
    <property type="molecule type" value="Genomic_DNA"/>
</dbReference>
<dbReference type="RefSeq" id="WP_200236106.1">
    <property type="nucleotide sequence ID" value="NZ_NRRV01000017.1"/>
</dbReference>
<dbReference type="InterPro" id="IPR018841">
    <property type="entry name" value="DUF2442"/>
</dbReference>
<comment type="caution">
    <text evidence="1">The sequence shown here is derived from an EMBL/GenBank/DDBJ whole genome shotgun (WGS) entry which is preliminary data.</text>
</comment>
<keyword evidence="2" id="KW-1185">Reference proteome</keyword>